<protein>
    <submittedName>
        <fullName evidence="8">Lysosomal-associated transmembrane protein 4A</fullName>
    </submittedName>
</protein>
<accession>A0A914WPR2</accession>
<dbReference type="PANTHER" id="PTHR12479">
    <property type="entry name" value="LYSOSOMAL-ASSOCIATED TRANSMEMBRANE PROTEIN"/>
    <property type="match status" value="1"/>
</dbReference>
<evidence type="ECO:0000256" key="4">
    <source>
        <dbReference type="ARBA" id="ARBA00023136"/>
    </source>
</evidence>
<sequence>MSQVRPQFDPNDPKYRCCCGGYHIMTGATVLAIVSTVGTVIIAVTVAVMFDAIKHYLGRANFLNEFLGILLLDIVVLGCLWYGLIKERKGFLVPVLICMASVLMMLFLCALVLLLGWLIAIIVIIAKMFSSTPTYGWQDHHSRSSNFQGAVVLLFFYLLPSGGALMLQYWFFSIIESAYEYIKHKCLSSKGNITYIQQSEQVYIAVPKENPEP</sequence>
<dbReference type="InterPro" id="IPR054291">
    <property type="entry name" value="DUF7027"/>
</dbReference>
<dbReference type="GO" id="GO:0012505">
    <property type="term" value="C:endomembrane system"/>
    <property type="evidence" value="ECO:0007669"/>
    <property type="project" value="UniProtKB-SubCell"/>
</dbReference>
<evidence type="ECO:0000256" key="3">
    <source>
        <dbReference type="ARBA" id="ARBA00022989"/>
    </source>
</evidence>
<feature type="transmembrane region" description="Helical" evidence="5">
    <location>
        <begin position="149"/>
        <end position="172"/>
    </location>
</feature>
<evidence type="ECO:0000313" key="7">
    <source>
        <dbReference type="Proteomes" id="UP000887566"/>
    </source>
</evidence>
<comment type="subcellular location">
    <subcellularLocation>
        <location evidence="1">Endomembrane system</location>
        <topology evidence="1">Multi-pass membrane protein</topology>
    </subcellularLocation>
</comment>
<feature type="domain" description="DUF7027" evidence="6">
    <location>
        <begin position="26"/>
        <end position="109"/>
    </location>
</feature>
<dbReference type="InterPro" id="IPR051115">
    <property type="entry name" value="LAPTM_transporter"/>
</dbReference>
<dbReference type="AlphaFoldDB" id="A0A914WPR2"/>
<evidence type="ECO:0000313" key="8">
    <source>
        <dbReference type="WBParaSite" id="PSAMB.scaffold469size50147.g6133.t1"/>
    </source>
</evidence>
<feature type="transmembrane region" description="Helical" evidence="5">
    <location>
        <begin position="96"/>
        <end position="129"/>
    </location>
</feature>
<dbReference type="Pfam" id="PF22954">
    <property type="entry name" value="DUF7027"/>
    <property type="match status" value="1"/>
</dbReference>
<dbReference type="WBParaSite" id="PSAMB.scaffold469size50147.g6133.t1">
    <property type="protein sequence ID" value="PSAMB.scaffold469size50147.g6133.t1"/>
    <property type="gene ID" value="PSAMB.scaffold469size50147.g6133"/>
</dbReference>
<keyword evidence="7" id="KW-1185">Reference proteome</keyword>
<evidence type="ECO:0000256" key="1">
    <source>
        <dbReference type="ARBA" id="ARBA00004127"/>
    </source>
</evidence>
<keyword evidence="3 5" id="KW-1133">Transmembrane helix</keyword>
<organism evidence="7 8">
    <name type="scientific">Plectus sambesii</name>
    <dbReference type="NCBI Taxonomy" id="2011161"/>
    <lineage>
        <taxon>Eukaryota</taxon>
        <taxon>Metazoa</taxon>
        <taxon>Ecdysozoa</taxon>
        <taxon>Nematoda</taxon>
        <taxon>Chromadorea</taxon>
        <taxon>Plectida</taxon>
        <taxon>Plectina</taxon>
        <taxon>Plectoidea</taxon>
        <taxon>Plectidae</taxon>
        <taxon>Plectus</taxon>
    </lineage>
</organism>
<feature type="transmembrane region" description="Helical" evidence="5">
    <location>
        <begin position="62"/>
        <end position="84"/>
    </location>
</feature>
<dbReference type="PANTHER" id="PTHR12479:SF10">
    <property type="entry name" value="LYSOSOMAL-ASSOCIATED TRANSMEMBRANE PROTEIN"/>
    <property type="match status" value="1"/>
</dbReference>
<evidence type="ECO:0000259" key="6">
    <source>
        <dbReference type="Pfam" id="PF22954"/>
    </source>
</evidence>
<evidence type="ECO:0000256" key="5">
    <source>
        <dbReference type="SAM" id="Phobius"/>
    </source>
</evidence>
<keyword evidence="4 5" id="KW-0472">Membrane</keyword>
<feature type="transmembrane region" description="Helical" evidence="5">
    <location>
        <begin position="21"/>
        <end position="50"/>
    </location>
</feature>
<proteinExistence type="predicted"/>
<dbReference type="Proteomes" id="UP000887566">
    <property type="component" value="Unplaced"/>
</dbReference>
<evidence type="ECO:0000256" key="2">
    <source>
        <dbReference type="ARBA" id="ARBA00022692"/>
    </source>
</evidence>
<keyword evidence="2 5" id="KW-0812">Transmembrane</keyword>
<dbReference type="GO" id="GO:0005765">
    <property type="term" value="C:lysosomal membrane"/>
    <property type="evidence" value="ECO:0007669"/>
    <property type="project" value="TreeGrafter"/>
</dbReference>
<reference evidence="8" key="1">
    <citation type="submission" date="2022-11" db="UniProtKB">
        <authorList>
            <consortium name="WormBaseParasite"/>
        </authorList>
    </citation>
    <scope>IDENTIFICATION</scope>
</reference>
<name>A0A914WPR2_9BILA</name>